<dbReference type="Proteomes" id="UP000004407">
    <property type="component" value="Unassembled WGS sequence"/>
</dbReference>
<dbReference type="HOGENOM" id="CLU_3314890_0_0_10"/>
<sequence>MHIFILGGYGILPYPRRISLSSLLHLFILEQKDLVEKKF</sequence>
<organism evidence="1 2">
    <name type="scientific">Leyella stercorea DSM 18206</name>
    <dbReference type="NCBI Taxonomy" id="1002367"/>
    <lineage>
        <taxon>Bacteria</taxon>
        <taxon>Pseudomonadati</taxon>
        <taxon>Bacteroidota</taxon>
        <taxon>Bacteroidia</taxon>
        <taxon>Bacteroidales</taxon>
        <taxon>Prevotellaceae</taxon>
        <taxon>Leyella</taxon>
    </lineage>
</organism>
<dbReference type="EMBL" id="AFZZ01000262">
    <property type="protein sequence ID" value="EHJ35058.1"/>
    <property type="molecule type" value="Genomic_DNA"/>
</dbReference>
<evidence type="ECO:0000313" key="1">
    <source>
        <dbReference type="EMBL" id="EHJ35058.1"/>
    </source>
</evidence>
<reference evidence="1 2" key="1">
    <citation type="submission" date="2011-08" db="EMBL/GenBank/DDBJ databases">
        <authorList>
            <person name="Weinstock G."/>
            <person name="Sodergren E."/>
            <person name="Clifton S."/>
            <person name="Fulton L."/>
            <person name="Fulton B."/>
            <person name="Courtney L."/>
            <person name="Fronick C."/>
            <person name="Harrison M."/>
            <person name="Strong C."/>
            <person name="Farmer C."/>
            <person name="Delahaunty K."/>
            <person name="Markovic C."/>
            <person name="Hall O."/>
            <person name="Minx P."/>
            <person name="Tomlinson C."/>
            <person name="Mitreva M."/>
            <person name="Hou S."/>
            <person name="Chen J."/>
            <person name="Wollam A."/>
            <person name="Pepin K.H."/>
            <person name="Johnson M."/>
            <person name="Bhonagiri V."/>
            <person name="Zhang X."/>
            <person name="Suruliraj S."/>
            <person name="Warren W."/>
            <person name="Chinwalla A."/>
            <person name="Mardis E.R."/>
            <person name="Wilson R.K."/>
        </authorList>
    </citation>
    <scope>NUCLEOTIDE SEQUENCE [LARGE SCALE GENOMIC DNA]</scope>
    <source>
        <strain evidence="1 2">DSM 18206</strain>
    </source>
</reference>
<gene>
    <name evidence="1" type="ORF">HMPREF0673_03034</name>
</gene>
<accession>G6B2A0</accession>
<comment type="caution">
    <text evidence="1">The sequence shown here is derived from an EMBL/GenBank/DDBJ whole genome shotgun (WGS) entry which is preliminary data.</text>
</comment>
<evidence type="ECO:0000313" key="2">
    <source>
        <dbReference type="Proteomes" id="UP000004407"/>
    </source>
</evidence>
<dbReference type="AlphaFoldDB" id="G6B2A0"/>
<proteinExistence type="predicted"/>
<protein>
    <submittedName>
        <fullName evidence="1">Uncharacterized protein</fullName>
    </submittedName>
</protein>
<name>G6B2A0_9BACT</name>